<evidence type="ECO:0000313" key="16">
    <source>
        <dbReference type="Proteomes" id="UP000199306"/>
    </source>
</evidence>
<proteinExistence type="inferred from homology"/>
<dbReference type="Pfam" id="PF00593">
    <property type="entry name" value="TonB_dep_Rec_b-barrel"/>
    <property type="match status" value="1"/>
</dbReference>
<dbReference type="NCBIfam" id="TIGR04057">
    <property type="entry name" value="SusC_RagA_signa"/>
    <property type="match status" value="1"/>
</dbReference>
<evidence type="ECO:0000256" key="3">
    <source>
        <dbReference type="ARBA" id="ARBA00022452"/>
    </source>
</evidence>
<dbReference type="Gene3D" id="2.40.170.20">
    <property type="entry name" value="TonB-dependent receptor, beta-barrel domain"/>
    <property type="match status" value="1"/>
</dbReference>
<feature type="chain" id="PRO_5011791166" evidence="12">
    <location>
        <begin position="29"/>
        <end position="1062"/>
    </location>
</feature>
<dbReference type="InterPro" id="IPR023997">
    <property type="entry name" value="TonB-dep_OMP_SusC/RagA_CS"/>
</dbReference>
<dbReference type="InterPro" id="IPR023996">
    <property type="entry name" value="TonB-dep_OMP_SusC/RagA"/>
</dbReference>
<organism evidence="15 16">
    <name type="scientific">Pseudarcicella hirudinis</name>
    <dbReference type="NCBI Taxonomy" id="1079859"/>
    <lineage>
        <taxon>Bacteria</taxon>
        <taxon>Pseudomonadati</taxon>
        <taxon>Bacteroidota</taxon>
        <taxon>Cytophagia</taxon>
        <taxon>Cytophagales</taxon>
        <taxon>Flectobacillaceae</taxon>
        <taxon>Pseudarcicella</taxon>
    </lineage>
</organism>
<evidence type="ECO:0000256" key="4">
    <source>
        <dbReference type="ARBA" id="ARBA00022692"/>
    </source>
</evidence>
<keyword evidence="4 10" id="KW-0812">Transmembrane</keyword>
<dbReference type="InterPro" id="IPR039426">
    <property type="entry name" value="TonB-dep_rcpt-like"/>
</dbReference>
<dbReference type="Gene3D" id="2.60.40.1120">
    <property type="entry name" value="Carboxypeptidase-like, regulatory domain"/>
    <property type="match status" value="1"/>
</dbReference>
<dbReference type="PROSITE" id="PS52016">
    <property type="entry name" value="TONB_DEPENDENT_REC_3"/>
    <property type="match status" value="1"/>
</dbReference>
<dbReference type="InterPro" id="IPR012910">
    <property type="entry name" value="Plug_dom"/>
</dbReference>
<sequence length="1062" mass="115345">MKKIRLLKTSRQLLLLSLVGSISLNGYSNVEKSTNSAFSTTAETLLTELKGKVTSAKDATPVVGASVFLKENPRIGTSTDVDGNFKLNVPENLEKGKLTLVISTVGFEKQEIALSSGQTQVDVTLKESLQVLSEVVVTALGVKRDKKALAYSVTEISGGEFTQARETNLANSLSGKIAGVNATSLATGAGGSSRVVIRGNGSLSGDNQPLYVINGMPIDNSTPGGSPTTGGGGQNVDRGDGIGGINPDDIESISVLKGGTAAALYGSRAANGVILITTKKGAVKKGIGIEYNSTATIDQVVDYTNWQYQYGQGDGGVKPTSQAQAISWGRRSWGAKMDGQPYISFDGLQHPYSPQKNNISNFYNTGTTFSNTVAFSGGNETTSFRASLADIDNKSILPNSTFNRKVANLSLSSKIGQRITIDALAQYNLEKAHNRPSAGDAPGNPNWSNYMIANTVDVRSLSPGYDANGREIQWNETPYASNSYFVVNRYTNDDTKNRFIGQFGIRYDILQNLFIKGNVSRDFSNYNYVGIIPTGTVYTTNAAGEYQGIKSAVSETNSLLTLNYNTKLRSLQVNAMFGGNQRNFTREEIYTNGTQYIIPFFYSFTNLATATTRPATQRLATNSLFGSLDLDYKGILFLNASARQDWFSTLGIKNNTILYPALGSSFILSQAVELPSVINYAKLRASWAQVGGGVPDPYTLNQTYSMVTSSGQPLQQITTTNGEYLLNNPNLKPFTSTTYEAGLDAKLFNNKLGVDLTYYLRRTTDDIVKTAISGTSGYQYSYVNVGQVDNQGIELLLTGSLLKTKNFSWDASYNFAYNQNKVVKLADGVNTIQLATSVGSWAYVNTDIGQPYGIIKGYTMVKDAKGNIVYDTSTGYPMKSGLTQIGQGVAPYTMGLSNKFNYKNFSLDILLDGKFGNEVFSVMNVYATRFGLQQSTLAGRETGLALSGVTASGDSYSNNIPVANLRLYYDNLKNYSNLFIYDGSFIKLRQIIFSYRIPSNFLKFAKIQSASISFVARNLFTLYKKTENFDPESSYTNSNAQGFEAFGLPRTRSFGLNLSVKF</sequence>
<evidence type="ECO:0000256" key="11">
    <source>
        <dbReference type="RuleBase" id="RU003357"/>
    </source>
</evidence>
<evidence type="ECO:0000256" key="1">
    <source>
        <dbReference type="ARBA" id="ARBA00004571"/>
    </source>
</evidence>
<dbReference type="PANTHER" id="PTHR30069:SF29">
    <property type="entry name" value="HEMOGLOBIN AND HEMOGLOBIN-HAPTOGLOBIN-BINDING PROTEIN 1-RELATED"/>
    <property type="match status" value="1"/>
</dbReference>
<comment type="similarity">
    <text evidence="10 11">Belongs to the TonB-dependent receptor family.</text>
</comment>
<dbReference type="PANTHER" id="PTHR30069">
    <property type="entry name" value="TONB-DEPENDENT OUTER MEMBRANE RECEPTOR"/>
    <property type="match status" value="1"/>
</dbReference>
<keyword evidence="7 10" id="KW-0472">Membrane</keyword>
<dbReference type="SUPFAM" id="SSF49464">
    <property type="entry name" value="Carboxypeptidase regulatory domain-like"/>
    <property type="match status" value="1"/>
</dbReference>
<dbReference type="GO" id="GO:0044718">
    <property type="term" value="P:siderophore transmembrane transport"/>
    <property type="evidence" value="ECO:0007669"/>
    <property type="project" value="TreeGrafter"/>
</dbReference>
<feature type="domain" description="TonB-dependent receptor-like beta-barrel" evidence="13">
    <location>
        <begin position="468"/>
        <end position="831"/>
    </location>
</feature>
<evidence type="ECO:0000256" key="12">
    <source>
        <dbReference type="SAM" id="SignalP"/>
    </source>
</evidence>
<dbReference type="Pfam" id="PF07715">
    <property type="entry name" value="Plug"/>
    <property type="match status" value="1"/>
</dbReference>
<evidence type="ECO:0000256" key="10">
    <source>
        <dbReference type="PROSITE-ProRule" id="PRU01360"/>
    </source>
</evidence>
<protein>
    <submittedName>
        <fullName evidence="15">TonB-linked outer membrane protein, SusC/RagA family</fullName>
    </submittedName>
</protein>
<comment type="subcellular location">
    <subcellularLocation>
        <location evidence="1 10">Cell outer membrane</location>
        <topology evidence="1 10">Multi-pass membrane protein</topology>
    </subcellularLocation>
</comment>
<dbReference type="RefSeq" id="WP_092018940.1">
    <property type="nucleotide sequence ID" value="NZ_FOXH01000014.1"/>
</dbReference>
<dbReference type="InterPro" id="IPR008969">
    <property type="entry name" value="CarboxyPept-like_regulatory"/>
</dbReference>
<dbReference type="Pfam" id="PF13715">
    <property type="entry name" value="CarbopepD_reg_2"/>
    <property type="match status" value="1"/>
</dbReference>
<reference evidence="15 16" key="1">
    <citation type="submission" date="2016-10" db="EMBL/GenBank/DDBJ databases">
        <authorList>
            <person name="de Groot N.N."/>
        </authorList>
    </citation>
    <scope>NUCLEOTIDE SEQUENCE [LARGE SCALE GENOMIC DNA]</scope>
    <source>
        <strain evidence="16">E92,LMG 26720,CCM 7988</strain>
    </source>
</reference>
<evidence type="ECO:0000256" key="7">
    <source>
        <dbReference type="ARBA" id="ARBA00023136"/>
    </source>
</evidence>
<dbReference type="InterPro" id="IPR037066">
    <property type="entry name" value="Plug_dom_sf"/>
</dbReference>
<accession>A0A1I5XCK6</accession>
<evidence type="ECO:0000256" key="8">
    <source>
        <dbReference type="ARBA" id="ARBA00023170"/>
    </source>
</evidence>
<evidence type="ECO:0000313" key="15">
    <source>
        <dbReference type="EMBL" id="SFQ29709.1"/>
    </source>
</evidence>
<keyword evidence="16" id="KW-1185">Reference proteome</keyword>
<dbReference type="InterPro" id="IPR036942">
    <property type="entry name" value="Beta-barrel_TonB_sf"/>
</dbReference>
<dbReference type="EMBL" id="FOXH01000014">
    <property type="protein sequence ID" value="SFQ29709.1"/>
    <property type="molecule type" value="Genomic_DNA"/>
</dbReference>
<dbReference type="STRING" id="1079859.SAMN04515674_11468"/>
<gene>
    <name evidence="15" type="ORF">SAMN04515674_11468</name>
</gene>
<evidence type="ECO:0000259" key="13">
    <source>
        <dbReference type="Pfam" id="PF00593"/>
    </source>
</evidence>
<keyword evidence="6 11" id="KW-0798">TonB box</keyword>
<evidence type="ECO:0000256" key="2">
    <source>
        <dbReference type="ARBA" id="ARBA00022448"/>
    </source>
</evidence>
<evidence type="ECO:0000256" key="5">
    <source>
        <dbReference type="ARBA" id="ARBA00022729"/>
    </source>
</evidence>
<evidence type="ECO:0000256" key="9">
    <source>
        <dbReference type="ARBA" id="ARBA00023237"/>
    </source>
</evidence>
<keyword evidence="9 10" id="KW-0998">Cell outer membrane</keyword>
<dbReference type="AlphaFoldDB" id="A0A1I5XCK6"/>
<dbReference type="OrthoDB" id="9768177at2"/>
<dbReference type="GO" id="GO:0009279">
    <property type="term" value="C:cell outer membrane"/>
    <property type="evidence" value="ECO:0007669"/>
    <property type="project" value="UniProtKB-SubCell"/>
</dbReference>
<dbReference type="InterPro" id="IPR000531">
    <property type="entry name" value="Beta-barrel_TonB"/>
</dbReference>
<keyword evidence="3 10" id="KW-1134">Transmembrane beta strand</keyword>
<evidence type="ECO:0000256" key="6">
    <source>
        <dbReference type="ARBA" id="ARBA00023077"/>
    </source>
</evidence>
<dbReference type="GO" id="GO:0015344">
    <property type="term" value="F:siderophore uptake transmembrane transporter activity"/>
    <property type="evidence" value="ECO:0007669"/>
    <property type="project" value="TreeGrafter"/>
</dbReference>
<keyword evidence="8" id="KW-0675">Receptor</keyword>
<feature type="signal peptide" evidence="12">
    <location>
        <begin position="1"/>
        <end position="28"/>
    </location>
</feature>
<feature type="domain" description="TonB-dependent receptor plug" evidence="14">
    <location>
        <begin position="146"/>
        <end position="273"/>
    </location>
</feature>
<dbReference type="Gene3D" id="2.170.130.10">
    <property type="entry name" value="TonB-dependent receptor, plug domain"/>
    <property type="match status" value="1"/>
</dbReference>
<dbReference type="NCBIfam" id="TIGR04056">
    <property type="entry name" value="OMP_RagA_SusC"/>
    <property type="match status" value="1"/>
</dbReference>
<dbReference type="SUPFAM" id="SSF56935">
    <property type="entry name" value="Porins"/>
    <property type="match status" value="1"/>
</dbReference>
<keyword evidence="2 10" id="KW-0813">Transport</keyword>
<name>A0A1I5XCK6_9BACT</name>
<dbReference type="Proteomes" id="UP000199306">
    <property type="component" value="Unassembled WGS sequence"/>
</dbReference>
<evidence type="ECO:0000259" key="14">
    <source>
        <dbReference type="Pfam" id="PF07715"/>
    </source>
</evidence>
<keyword evidence="5 12" id="KW-0732">Signal</keyword>